<dbReference type="EMBL" id="UINC01088434">
    <property type="protein sequence ID" value="SVC38648.1"/>
    <property type="molecule type" value="Genomic_DNA"/>
</dbReference>
<gene>
    <name evidence="1" type="ORF">METZ01_LOCUS291502</name>
</gene>
<sequence>MAKVLYGFNYFLIYTIQIAEKFFSTTD</sequence>
<protein>
    <submittedName>
        <fullName evidence="1">Uncharacterized protein</fullName>
    </submittedName>
</protein>
<accession>A0A382LPJ3</accession>
<name>A0A382LPJ3_9ZZZZ</name>
<organism evidence="1">
    <name type="scientific">marine metagenome</name>
    <dbReference type="NCBI Taxonomy" id="408172"/>
    <lineage>
        <taxon>unclassified sequences</taxon>
        <taxon>metagenomes</taxon>
        <taxon>ecological metagenomes</taxon>
    </lineage>
</organism>
<evidence type="ECO:0000313" key="1">
    <source>
        <dbReference type="EMBL" id="SVC38648.1"/>
    </source>
</evidence>
<reference evidence="1" key="1">
    <citation type="submission" date="2018-05" db="EMBL/GenBank/DDBJ databases">
        <authorList>
            <person name="Lanie J.A."/>
            <person name="Ng W.-L."/>
            <person name="Kazmierczak K.M."/>
            <person name="Andrzejewski T.M."/>
            <person name="Davidsen T.M."/>
            <person name="Wayne K.J."/>
            <person name="Tettelin H."/>
            <person name="Glass J.I."/>
            <person name="Rusch D."/>
            <person name="Podicherti R."/>
            <person name="Tsui H.-C.T."/>
            <person name="Winkler M.E."/>
        </authorList>
    </citation>
    <scope>NUCLEOTIDE SEQUENCE</scope>
</reference>
<proteinExistence type="predicted"/>
<dbReference type="AlphaFoldDB" id="A0A382LPJ3"/>